<evidence type="ECO:0000313" key="1">
    <source>
        <dbReference type="EMBL" id="GAV60566.1"/>
    </source>
</evidence>
<proteinExistence type="predicted"/>
<dbReference type="Proteomes" id="UP000187406">
    <property type="component" value="Unassembled WGS sequence"/>
</dbReference>
<sequence>MYNQCRSPSSIKEYKLSKSSICCFRTTFHDESGSSSSSASLTTRSSAYTWLKSTAHDLEIKDKCQNLIARISKKIRKHHRQRHHYLSIDFRYDPLSYSLNFEDEQSRVHEYPLCFTSRLPISPDRVFAAKCGDTPVCSERSLVIARVRISDMQSPFQGKSLAQPTHDYNKES</sequence>
<dbReference type="EMBL" id="BDDD01000156">
    <property type="protein sequence ID" value="GAV60566.1"/>
    <property type="molecule type" value="Genomic_DNA"/>
</dbReference>
<dbReference type="OrthoDB" id="657187at2759"/>
<comment type="caution">
    <text evidence="1">The sequence shown here is derived from an EMBL/GenBank/DDBJ whole genome shotgun (WGS) entry which is preliminary data.</text>
</comment>
<gene>
    <name evidence="1" type="ORF">CFOL_v3_04096</name>
</gene>
<dbReference type="AlphaFoldDB" id="A0A1Q3AXS7"/>
<dbReference type="STRING" id="3775.A0A1Q3AXS7"/>
<reference evidence="2" key="1">
    <citation type="submission" date="2016-04" db="EMBL/GenBank/DDBJ databases">
        <title>Cephalotus genome sequencing.</title>
        <authorList>
            <person name="Fukushima K."/>
            <person name="Hasebe M."/>
            <person name="Fang X."/>
        </authorList>
    </citation>
    <scope>NUCLEOTIDE SEQUENCE [LARGE SCALE GENOMIC DNA]</scope>
    <source>
        <strain evidence="2">cv. St1</strain>
    </source>
</reference>
<accession>A0A1Q3AXS7</accession>
<evidence type="ECO:0000313" key="2">
    <source>
        <dbReference type="Proteomes" id="UP000187406"/>
    </source>
</evidence>
<dbReference type="FunCoup" id="A0A1Q3AXS7">
    <property type="interactions" value="6"/>
</dbReference>
<keyword evidence="2" id="KW-1185">Reference proteome</keyword>
<name>A0A1Q3AXS7_CEPFO</name>
<protein>
    <submittedName>
        <fullName evidence="1">Uncharacterized protein</fullName>
    </submittedName>
</protein>
<dbReference type="InParanoid" id="A0A1Q3AXS7"/>
<dbReference type="PANTHER" id="PTHR33168">
    <property type="entry name" value="STRESS INDUCED PROTEIN-RELATED"/>
    <property type="match status" value="1"/>
</dbReference>
<organism evidence="1 2">
    <name type="scientific">Cephalotus follicularis</name>
    <name type="common">Albany pitcher plant</name>
    <dbReference type="NCBI Taxonomy" id="3775"/>
    <lineage>
        <taxon>Eukaryota</taxon>
        <taxon>Viridiplantae</taxon>
        <taxon>Streptophyta</taxon>
        <taxon>Embryophyta</taxon>
        <taxon>Tracheophyta</taxon>
        <taxon>Spermatophyta</taxon>
        <taxon>Magnoliopsida</taxon>
        <taxon>eudicotyledons</taxon>
        <taxon>Gunneridae</taxon>
        <taxon>Pentapetalae</taxon>
        <taxon>rosids</taxon>
        <taxon>fabids</taxon>
        <taxon>Oxalidales</taxon>
        <taxon>Cephalotaceae</taxon>
        <taxon>Cephalotus</taxon>
    </lineage>
</organism>